<protein>
    <submittedName>
        <fullName evidence="1">Uncharacterized protein</fullName>
    </submittedName>
</protein>
<name>A0A0A9FV12_ARUDO</name>
<evidence type="ECO:0000313" key="1">
    <source>
        <dbReference type="EMBL" id="JAE14141.1"/>
    </source>
</evidence>
<dbReference type="AlphaFoldDB" id="A0A0A9FV12"/>
<reference evidence="1" key="1">
    <citation type="submission" date="2014-09" db="EMBL/GenBank/DDBJ databases">
        <authorList>
            <person name="Magalhaes I.L.F."/>
            <person name="Oliveira U."/>
            <person name="Santos F.R."/>
            <person name="Vidigal T.H.D.A."/>
            <person name="Brescovit A.D."/>
            <person name="Santos A.J."/>
        </authorList>
    </citation>
    <scope>NUCLEOTIDE SEQUENCE</scope>
    <source>
        <tissue evidence="1">Shoot tissue taken approximately 20 cm above the soil surface</tissue>
    </source>
</reference>
<dbReference type="EMBL" id="GBRH01183755">
    <property type="protein sequence ID" value="JAE14141.1"/>
    <property type="molecule type" value="Transcribed_RNA"/>
</dbReference>
<sequence>MSSWFSACGGLASEDVVEDVMIAPEEDDPASLVAALAVLPIFCLPVVVEDAGVEPPVED</sequence>
<organism evidence="1">
    <name type="scientific">Arundo donax</name>
    <name type="common">Giant reed</name>
    <name type="synonym">Donax arundinaceus</name>
    <dbReference type="NCBI Taxonomy" id="35708"/>
    <lineage>
        <taxon>Eukaryota</taxon>
        <taxon>Viridiplantae</taxon>
        <taxon>Streptophyta</taxon>
        <taxon>Embryophyta</taxon>
        <taxon>Tracheophyta</taxon>
        <taxon>Spermatophyta</taxon>
        <taxon>Magnoliopsida</taxon>
        <taxon>Liliopsida</taxon>
        <taxon>Poales</taxon>
        <taxon>Poaceae</taxon>
        <taxon>PACMAD clade</taxon>
        <taxon>Arundinoideae</taxon>
        <taxon>Arundineae</taxon>
        <taxon>Arundo</taxon>
    </lineage>
</organism>
<proteinExistence type="predicted"/>
<accession>A0A0A9FV12</accession>
<reference evidence="1" key="2">
    <citation type="journal article" date="2015" name="Data Brief">
        <title>Shoot transcriptome of the giant reed, Arundo donax.</title>
        <authorList>
            <person name="Barrero R.A."/>
            <person name="Guerrero F.D."/>
            <person name="Moolhuijzen P."/>
            <person name="Goolsby J.A."/>
            <person name="Tidwell J."/>
            <person name="Bellgard S.E."/>
            <person name="Bellgard M.I."/>
        </authorList>
    </citation>
    <scope>NUCLEOTIDE SEQUENCE</scope>
    <source>
        <tissue evidence="1">Shoot tissue taken approximately 20 cm above the soil surface</tissue>
    </source>
</reference>